<evidence type="ECO:0000313" key="2">
    <source>
        <dbReference type="Proteomes" id="UP000437562"/>
    </source>
</evidence>
<protein>
    <submittedName>
        <fullName evidence="1">Uncharacterized protein</fullName>
    </submittedName>
</protein>
<proteinExistence type="predicted"/>
<evidence type="ECO:0000313" key="1">
    <source>
        <dbReference type="EMBL" id="VXC80645.1"/>
    </source>
</evidence>
<reference evidence="1 2" key="1">
    <citation type="submission" date="2019-10" db="EMBL/GenBank/DDBJ databases">
        <authorList>
            <person name="Karimi E."/>
        </authorList>
    </citation>
    <scope>NUCLEOTIDE SEQUENCE [LARGE SCALE GENOMIC DNA]</scope>
    <source>
        <strain evidence="1">Bacillus sp. 71</strain>
    </source>
</reference>
<dbReference type="AlphaFoldDB" id="A0A654BJQ8"/>
<gene>
    <name evidence="1" type="ORF">BACI71_70513</name>
</gene>
<dbReference type="Proteomes" id="UP000437562">
    <property type="component" value="Unassembled WGS sequence"/>
</dbReference>
<accession>A0A654BJQ8</accession>
<sequence length="57" mass="6793">MLDKLGRNVPTYHLIDVWKFLKEQYGAVVVIAEINLCFQNHFYKRNKFSFLFNKPAS</sequence>
<dbReference type="EMBL" id="CABWMC010000032">
    <property type="protein sequence ID" value="VXC80645.1"/>
    <property type="molecule type" value="Genomic_DNA"/>
</dbReference>
<name>A0A654BJQ8_BACMY</name>
<organism evidence="1 2">
    <name type="scientific">Bacillus mycoides</name>
    <dbReference type="NCBI Taxonomy" id="1405"/>
    <lineage>
        <taxon>Bacteria</taxon>
        <taxon>Bacillati</taxon>
        <taxon>Bacillota</taxon>
        <taxon>Bacilli</taxon>
        <taxon>Bacillales</taxon>
        <taxon>Bacillaceae</taxon>
        <taxon>Bacillus</taxon>
        <taxon>Bacillus cereus group</taxon>
    </lineage>
</organism>